<comment type="caution">
    <text evidence="4">The sequence shown here is derived from an EMBL/GenBank/DDBJ whole genome shotgun (WGS) entry which is preliminary data.</text>
</comment>
<evidence type="ECO:0000256" key="1">
    <source>
        <dbReference type="SAM" id="MobiDB-lite"/>
    </source>
</evidence>
<evidence type="ECO:0000313" key="5">
    <source>
        <dbReference type="Proteomes" id="UP000023067"/>
    </source>
</evidence>
<organism evidence="4 5">
    <name type="scientific">Brachybacterium phenoliresistens</name>
    <dbReference type="NCBI Taxonomy" id="396014"/>
    <lineage>
        <taxon>Bacteria</taxon>
        <taxon>Bacillati</taxon>
        <taxon>Actinomycetota</taxon>
        <taxon>Actinomycetes</taxon>
        <taxon>Micrococcales</taxon>
        <taxon>Dermabacteraceae</taxon>
        <taxon>Brachybacterium</taxon>
    </lineage>
</organism>
<keyword evidence="2" id="KW-1133">Transmembrane helix</keyword>
<feature type="transmembrane region" description="Helical" evidence="2">
    <location>
        <begin position="66"/>
        <end position="91"/>
    </location>
</feature>
<keyword evidence="2" id="KW-0812">Transmembrane</keyword>
<dbReference type="EMBL" id="JDYK01000034">
    <property type="protein sequence ID" value="EWS79520.1"/>
    <property type="molecule type" value="Genomic_DNA"/>
</dbReference>
<dbReference type="STRING" id="396014.BF93_13225"/>
<reference evidence="4 5" key="1">
    <citation type="submission" date="2014-02" db="EMBL/GenBank/DDBJ databases">
        <title>Genome sequence of Brachybacterium phenoliresistens strain W13A50.</title>
        <authorList>
            <person name="Wang X."/>
        </authorList>
    </citation>
    <scope>NUCLEOTIDE SEQUENCE [LARGE SCALE GENOMIC DNA]</scope>
    <source>
        <strain evidence="4 5">W13A50</strain>
    </source>
</reference>
<dbReference type="InterPro" id="IPR025508">
    <property type="entry name" value="DUF4395"/>
</dbReference>
<feature type="domain" description="DUF4395" evidence="3">
    <location>
        <begin position="21"/>
        <end position="168"/>
    </location>
</feature>
<dbReference type="PATRIC" id="fig|396014.3.peg.3683"/>
<evidence type="ECO:0000313" key="4">
    <source>
        <dbReference type="EMBL" id="EWS79520.1"/>
    </source>
</evidence>
<sequence>MSRPADAPPADGPRAPRPAGIDPRGPRFAAAITATLLAVAVFLALLGTSMDPSAGLAARLGDPAFVLLTVLAVLFAWGAGAPGSAPWGVLFRRLIRPRLDPPTDLEDPRPPRFAQAVGLVVVGIGLLLHGAGVPYALPVAAAAAFLAAFLNAAFALCLGCELYLLLTRAGILRTS</sequence>
<feature type="transmembrane region" description="Helical" evidence="2">
    <location>
        <begin position="112"/>
        <end position="133"/>
    </location>
</feature>
<keyword evidence="2" id="KW-0472">Membrane</keyword>
<proteinExistence type="predicted"/>
<feature type="transmembrane region" description="Helical" evidence="2">
    <location>
        <begin position="139"/>
        <end position="166"/>
    </location>
</feature>
<dbReference type="Proteomes" id="UP000023067">
    <property type="component" value="Unassembled WGS sequence"/>
</dbReference>
<gene>
    <name evidence="4" type="ORF">BF93_13225</name>
</gene>
<feature type="compositionally biased region" description="Pro residues" evidence="1">
    <location>
        <begin position="1"/>
        <end position="11"/>
    </location>
</feature>
<dbReference type="Pfam" id="PF14340">
    <property type="entry name" value="DUF4395"/>
    <property type="match status" value="1"/>
</dbReference>
<dbReference type="RefSeq" id="WP_051487207.1">
    <property type="nucleotide sequence ID" value="NZ_KK070016.1"/>
</dbReference>
<dbReference type="AlphaFoldDB" id="Z9JMA9"/>
<dbReference type="eggNOG" id="ENOG5031D6V">
    <property type="taxonomic scope" value="Bacteria"/>
</dbReference>
<accession>Z9JMA9</accession>
<name>Z9JMA9_9MICO</name>
<protein>
    <recommendedName>
        <fullName evidence="3">DUF4395 domain-containing protein</fullName>
    </recommendedName>
</protein>
<feature type="transmembrane region" description="Helical" evidence="2">
    <location>
        <begin position="28"/>
        <end position="46"/>
    </location>
</feature>
<keyword evidence="5" id="KW-1185">Reference proteome</keyword>
<feature type="region of interest" description="Disordered" evidence="1">
    <location>
        <begin position="1"/>
        <end position="22"/>
    </location>
</feature>
<evidence type="ECO:0000259" key="3">
    <source>
        <dbReference type="Pfam" id="PF14340"/>
    </source>
</evidence>
<evidence type="ECO:0000256" key="2">
    <source>
        <dbReference type="SAM" id="Phobius"/>
    </source>
</evidence>
<dbReference type="HOGENOM" id="CLU_115719_1_0_11"/>